<feature type="domain" description="Beta-hexosaminidase bacterial type N-terminal" evidence="3">
    <location>
        <begin position="25"/>
        <end position="131"/>
    </location>
</feature>
<dbReference type="AlphaFoldDB" id="J9C6B5"/>
<accession>J9C6B5</accession>
<protein>
    <submittedName>
        <fullName evidence="4">Beta-hexosaminidase</fullName>
    </submittedName>
</protein>
<evidence type="ECO:0000256" key="1">
    <source>
        <dbReference type="ARBA" id="ARBA00022801"/>
    </source>
</evidence>
<keyword evidence="2" id="KW-0326">Glycosidase</keyword>
<gene>
    <name evidence="4" type="ORF">EVA_16503</name>
</gene>
<reference evidence="4" key="1">
    <citation type="journal article" date="2012" name="PLoS ONE">
        <title>Gene sets for utilization of primary and secondary nutrition supplies in the distal gut of endangered iberian lynx.</title>
        <authorList>
            <person name="Alcaide M."/>
            <person name="Messina E."/>
            <person name="Richter M."/>
            <person name="Bargiela R."/>
            <person name="Peplies J."/>
            <person name="Huws S.A."/>
            <person name="Newbold C.J."/>
            <person name="Golyshin P.N."/>
            <person name="Simon M.A."/>
            <person name="Lopez G."/>
            <person name="Yakimov M.M."/>
            <person name="Ferrer M."/>
        </authorList>
    </citation>
    <scope>NUCLEOTIDE SEQUENCE</scope>
</reference>
<organism evidence="4">
    <name type="scientific">gut metagenome</name>
    <dbReference type="NCBI Taxonomy" id="749906"/>
    <lineage>
        <taxon>unclassified sequences</taxon>
        <taxon>metagenomes</taxon>
        <taxon>organismal metagenomes</taxon>
    </lineage>
</organism>
<proteinExistence type="predicted"/>
<evidence type="ECO:0000256" key="2">
    <source>
        <dbReference type="ARBA" id="ARBA00023295"/>
    </source>
</evidence>
<dbReference type="Gene3D" id="3.30.379.10">
    <property type="entry name" value="Chitobiase/beta-hexosaminidase domain 2-like"/>
    <property type="match status" value="1"/>
</dbReference>
<name>J9C6B5_9ZZZZ</name>
<keyword evidence="1" id="KW-0378">Hydrolase</keyword>
<dbReference type="InterPro" id="IPR029018">
    <property type="entry name" value="Hex-like_dom2"/>
</dbReference>
<dbReference type="InterPro" id="IPR015882">
    <property type="entry name" value="HEX_bac_N"/>
</dbReference>
<comment type="caution">
    <text evidence="4">The sequence shown here is derived from an EMBL/GenBank/DDBJ whole genome shotgun (WGS) entry which is preliminary data.</text>
</comment>
<evidence type="ECO:0000259" key="3">
    <source>
        <dbReference type="Pfam" id="PF02838"/>
    </source>
</evidence>
<evidence type="ECO:0000313" key="4">
    <source>
        <dbReference type="EMBL" id="EJW95385.1"/>
    </source>
</evidence>
<dbReference type="SUPFAM" id="SSF55545">
    <property type="entry name" value="beta-N-acetylhexosaminidase-like domain"/>
    <property type="match status" value="1"/>
</dbReference>
<feature type="non-terminal residue" evidence="4">
    <location>
        <position position="137"/>
    </location>
</feature>
<dbReference type="Pfam" id="PF02838">
    <property type="entry name" value="Glyco_hydro_20b"/>
    <property type="match status" value="1"/>
</dbReference>
<dbReference type="EMBL" id="AMCI01005827">
    <property type="protein sequence ID" value="EJW95385.1"/>
    <property type="molecule type" value="Genomic_DNA"/>
</dbReference>
<dbReference type="GO" id="GO:0016798">
    <property type="term" value="F:hydrolase activity, acting on glycosyl bonds"/>
    <property type="evidence" value="ECO:0007669"/>
    <property type="project" value="UniProtKB-KW"/>
</dbReference>
<sequence>MKKLLTISFLFLFCFLAHAQGNLSALIPLPNHIEQVKKKAFKITEGKTTIVFEDKSLQFEAEQLAKIIKERMGVTLPVSQKAEKQSIVLKINPELKGKEHYTLEVAPKQMTLCGSTDAAVYWAIMTLDQILLGDVCN</sequence>